<evidence type="ECO:0000313" key="2">
    <source>
        <dbReference type="Proteomes" id="UP000035036"/>
    </source>
</evidence>
<evidence type="ECO:0000313" key="1">
    <source>
        <dbReference type="EMBL" id="AJF07071.1"/>
    </source>
</evidence>
<sequence length="60" mass="6480">MVAEAQQLTVGARLAPIKNPRSGQQARDKIKIALIDLQCPGLHWIMTAQAQAQAVIDDSV</sequence>
<dbReference type="KEGG" id="gsb:GSUB_11550"/>
<accession>A0A0B5FU01</accession>
<name>A0A0B5FU01_9BACT</name>
<keyword evidence="2" id="KW-1185">Reference proteome</keyword>
<dbReference type="Proteomes" id="UP000035036">
    <property type="component" value="Chromosome"/>
</dbReference>
<dbReference type="STRING" id="483547.GSUB_11550"/>
<reference evidence="1 2" key="1">
    <citation type="journal article" date="2015" name="Genome Announc.">
        <title>Genomes of Geoalkalibacter ferrihydriticus Z-0531T and Geoalkalibacter subterraneus Red1T, Two Haloalkaliphilic Metal-Reducing Deltaproteobacteria.</title>
        <authorList>
            <person name="Badalamenti J.P."/>
            <person name="Krajmalnik-Brown R."/>
            <person name="Torres C.I."/>
            <person name="Bond D.R."/>
        </authorList>
    </citation>
    <scope>NUCLEOTIDE SEQUENCE [LARGE SCALE GENOMIC DNA]</scope>
    <source>
        <strain evidence="1 2">Red1</strain>
    </source>
</reference>
<proteinExistence type="predicted"/>
<dbReference type="HOGENOM" id="CLU_2934968_0_0_7"/>
<dbReference type="AlphaFoldDB" id="A0A0B5FU01"/>
<dbReference type="EMBL" id="CP010311">
    <property type="protein sequence ID" value="AJF07071.1"/>
    <property type="molecule type" value="Genomic_DNA"/>
</dbReference>
<protein>
    <submittedName>
        <fullName evidence="1">Uncharacterized protein</fullName>
    </submittedName>
</protein>
<gene>
    <name evidence="1" type="ORF">GSUB_11550</name>
</gene>
<organism evidence="1 2">
    <name type="scientific">Geoalkalibacter subterraneus</name>
    <dbReference type="NCBI Taxonomy" id="483547"/>
    <lineage>
        <taxon>Bacteria</taxon>
        <taxon>Pseudomonadati</taxon>
        <taxon>Thermodesulfobacteriota</taxon>
        <taxon>Desulfuromonadia</taxon>
        <taxon>Desulfuromonadales</taxon>
        <taxon>Geoalkalibacteraceae</taxon>
        <taxon>Geoalkalibacter</taxon>
    </lineage>
</organism>